<name>A0A5J4PWM8_9EUKA</name>
<accession>A0A5J4PWM8</accession>
<sequence length="67" mass="7443">MQEEQIVHVIQNFMSDSLRIFVGTIASAYAKKIGECCVPNGIALYQYTFLIVSTTKYGLCGGYTIRS</sequence>
<comment type="caution">
    <text evidence="1">The sequence shown here is derived from an EMBL/GenBank/DDBJ whole genome shotgun (WGS) entry which is preliminary data.</text>
</comment>
<dbReference type="Proteomes" id="UP000324800">
    <property type="component" value="Unassembled WGS sequence"/>
</dbReference>
<evidence type="ECO:0000313" key="1">
    <source>
        <dbReference type="EMBL" id="KAA6313895.1"/>
    </source>
</evidence>
<gene>
    <name evidence="1" type="ORF">EZS28_055676</name>
</gene>
<protein>
    <submittedName>
        <fullName evidence="1">Uncharacterized protein</fullName>
    </submittedName>
</protein>
<dbReference type="AlphaFoldDB" id="A0A5J4PWM8"/>
<dbReference type="EMBL" id="SNRW01048108">
    <property type="protein sequence ID" value="KAA6313895.1"/>
    <property type="molecule type" value="Genomic_DNA"/>
</dbReference>
<reference evidence="1 2" key="1">
    <citation type="submission" date="2019-03" db="EMBL/GenBank/DDBJ databases">
        <title>Single cell metagenomics reveals metabolic interactions within the superorganism composed of flagellate Streblomastix strix and complex community of Bacteroidetes bacteria on its surface.</title>
        <authorList>
            <person name="Treitli S.C."/>
            <person name="Kolisko M."/>
            <person name="Husnik F."/>
            <person name="Keeling P."/>
            <person name="Hampl V."/>
        </authorList>
    </citation>
    <scope>NUCLEOTIDE SEQUENCE [LARGE SCALE GENOMIC DNA]</scope>
    <source>
        <strain evidence="1">ST1C</strain>
    </source>
</reference>
<organism evidence="1 2">
    <name type="scientific">Streblomastix strix</name>
    <dbReference type="NCBI Taxonomy" id="222440"/>
    <lineage>
        <taxon>Eukaryota</taxon>
        <taxon>Metamonada</taxon>
        <taxon>Preaxostyla</taxon>
        <taxon>Oxymonadida</taxon>
        <taxon>Streblomastigidae</taxon>
        <taxon>Streblomastix</taxon>
    </lineage>
</organism>
<proteinExistence type="predicted"/>
<evidence type="ECO:0000313" key="2">
    <source>
        <dbReference type="Proteomes" id="UP000324800"/>
    </source>
</evidence>